<protein>
    <recommendedName>
        <fullName evidence="1">Transglycosylase SLT domain-containing protein</fullName>
    </recommendedName>
</protein>
<gene>
    <name evidence="2" type="ORF">DIZ80_17095</name>
</gene>
<evidence type="ECO:0000313" key="3">
    <source>
        <dbReference type="Proteomes" id="UP000254266"/>
    </source>
</evidence>
<dbReference type="Pfam" id="PF19489">
    <property type="entry name" value="SLT_4"/>
    <property type="match status" value="1"/>
</dbReference>
<dbReference type="SUPFAM" id="SSF53955">
    <property type="entry name" value="Lysozyme-like"/>
    <property type="match status" value="1"/>
</dbReference>
<reference evidence="2 3" key="1">
    <citation type="journal article" date="2018" name="ISME J.">
        <title>Endosymbiont genomes yield clues of tubeworm success.</title>
        <authorList>
            <person name="Li Y."/>
            <person name="Liles M.R."/>
            <person name="Halanych K.M."/>
        </authorList>
    </citation>
    <scope>NUCLEOTIDE SEQUENCE [LARGE SCALE GENOMIC DNA]</scope>
    <source>
        <strain evidence="2">A1464</strain>
    </source>
</reference>
<dbReference type="Gene3D" id="1.10.530.10">
    <property type="match status" value="1"/>
</dbReference>
<sequence>MTNSCSIFEEKGGWYDDASDSFKRWGVPVHVQLAIIHQESRFTHDAQTEMQYFLWIIPTGRQSTAYGYAQVKDATWDWYIKSTGNSGADRDDFGDAVDFIGWYGKKSYDTLKISKWDAYNQYLAYHEGHGGFKRKTYNQKPWLIKVAKKVKKNASKYAAQLKTCEAELKSGWWFW</sequence>
<proteinExistence type="predicted"/>
<name>A0A370D6V4_9GAMM</name>
<accession>A0A370D6V4</accession>
<feature type="domain" description="Transglycosylase SLT" evidence="1">
    <location>
        <begin position="2"/>
        <end position="164"/>
    </location>
</feature>
<dbReference type="Proteomes" id="UP000254266">
    <property type="component" value="Unassembled WGS sequence"/>
</dbReference>
<dbReference type="AlphaFoldDB" id="A0A370D6V4"/>
<comment type="caution">
    <text evidence="2">The sequence shown here is derived from an EMBL/GenBank/DDBJ whole genome shotgun (WGS) entry which is preliminary data.</text>
</comment>
<dbReference type="InterPro" id="IPR023346">
    <property type="entry name" value="Lysozyme-like_dom_sf"/>
</dbReference>
<keyword evidence="3" id="KW-1185">Reference proteome</keyword>
<organism evidence="2 3">
    <name type="scientific">endosymbiont of Galathealinum brachiosum</name>
    <dbReference type="NCBI Taxonomy" id="2200906"/>
    <lineage>
        <taxon>Bacteria</taxon>
        <taxon>Pseudomonadati</taxon>
        <taxon>Pseudomonadota</taxon>
        <taxon>Gammaproteobacteria</taxon>
        <taxon>sulfur-oxidizing symbionts</taxon>
    </lineage>
</organism>
<dbReference type="InterPro" id="IPR045795">
    <property type="entry name" value="SLT_4"/>
</dbReference>
<evidence type="ECO:0000259" key="1">
    <source>
        <dbReference type="Pfam" id="PF19489"/>
    </source>
</evidence>
<evidence type="ECO:0000313" key="2">
    <source>
        <dbReference type="EMBL" id="RDH80743.1"/>
    </source>
</evidence>
<dbReference type="EMBL" id="QFXC01000014">
    <property type="protein sequence ID" value="RDH80743.1"/>
    <property type="molecule type" value="Genomic_DNA"/>
</dbReference>